<sequence length="58" mass="6637">MSDRFPTARADRGLSLNLSLLFFEWLETPLSMWSSFFALVVAGVVWSSLKTQDQQQRA</sequence>
<keyword evidence="1" id="KW-0472">Membrane</keyword>
<feature type="transmembrane region" description="Helical" evidence="1">
    <location>
        <begin position="30"/>
        <end position="49"/>
    </location>
</feature>
<reference evidence="2 3" key="1">
    <citation type="submission" date="2016-09" db="EMBL/GenBank/DDBJ databases">
        <title>The complete genome sequences of Rhizobium gallicum, symbiovars gallicum and phaseoli, symbionts associated to common bean (Phaseolus vulgaris).</title>
        <authorList>
            <person name="Bustos P."/>
            <person name="Santamaria R.I."/>
            <person name="Perez-Carrascal O.M."/>
            <person name="Juarez S."/>
            <person name="Lozano L."/>
            <person name="Martinez-Flores I."/>
            <person name="Martinez-Romero E."/>
            <person name="Cevallos M."/>
            <person name="Romero D."/>
            <person name="Davila G."/>
            <person name="Gonzalez V."/>
        </authorList>
    </citation>
    <scope>NUCLEOTIDE SEQUENCE [LARGE SCALE GENOMIC DNA]</scope>
    <source>
        <strain evidence="2 3">8C-3</strain>
        <plasmid evidence="3">Plasmid prsp8c3c</plasmid>
    </source>
</reference>
<organism evidence="2 3">
    <name type="scientific">Rhizobium etli 8C-3</name>
    <dbReference type="NCBI Taxonomy" id="538025"/>
    <lineage>
        <taxon>Bacteria</taxon>
        <taxon>Pseudomonadati</taxon>
        <taxon>Pseudomonadota</taxon>
        <taxon>Alphaproteobacteria</taxon>
        <taxon>Hyphomicrobiales</taxon>
        <taxon>Rhizobiaceae</taxon>
        <taxon>Rhizobium/Agrobacterium group</taxon>
        <taxon>Rhizobium</taxon>
    </lineage>
</organism>
<keyword evidence="1" id="KW-0812">Transmembrane</keyword>
<gene>
    <name evidence="2" type="ORF">AM571_PC01707</name>
</gene>
<keyword evidence="1" id="KW-1133">Transmembrane helix</keyword>
<dbReference type="AlphaFoldDB" id="A0A1L5PGV3"/>
<name>A0A1L5PGV3_RHIET</name>
<evidence type="ECO:0000313" key="2">
    <source>
        <dbReference type="EMBL" id="APO79438.1"/>
    </source>
</evidence>
<dbReference type="EMBL" id="CP017244">
    <property type="protein sequence ID" value="APO79438.1"/>
    <property type="molecule type" value="Genomic_DNA"/>
</dbReference>
<protein>
    <submittedName>
        <fullName evidence="2">Uncharacterized protein</fullName>
    </submittedName>
</protein>
<evidence type="ECO:0000313" key="3">
    <source>
        <dbReference type="Proteomes" id="UP000185109"/>
    </source>
</evidence>
<proteinExistence type="predicted"/>
<accession>A0A1L5PGV3</accession>
<keyword evidence="2" id="KW-0614">Plasmid</keyword>
<dbReference type="Proteomes" id="UP000185109">
    <property type="component" value="Plasmid pRsp8C3c"/>
</dbReference>
<evidence type="ECO:0000256" key="1">
    <source>
        <dbReference type="SAM" id="Phobius"/>
    </source>
</evidence>
<geneLocation type="plasmid" evidence="3">
    <name>prsp8c3c</name>
</geneLocation>